<dbReference type="RefSeq" id="WP_345478064.1">
    <property type="nucleotide sequence ID" value="NZ_BAABLW010000007.1"/>
</dbReference>
<protein>
    <submittedName>
        <fullName evidence="1">Uncharacterized protein</fullName>
    </submittedName>
</protein>
<evidence type="ECO:0000313" key="2">
    <source>
        <dbReference type="Proteomes" id="UP001500368"/>
    </source>
</evidence>
<dbReference type="Proteomes" id="UP001500368">
    <property type="component" value="Unassembled WGS sequence"/>
</dbReference>
<sequence>MPFLSECTSPSRRYGFEDGYIQAKTISSGRVEDAARADYEWSLRDPCAPLGPPWVVLGEEEKRPFLDAARRMFQAAGLYVEDESAPESPENEKRQS</sequence>
<keyword evidence="2" id="KW-1185">Reference proteome</keyword>
<comment type="caution">
    <text evidence="1">The sequence shown here is derived from an EMBL/GenBank/DDBJ whole genome shotgun (WGS) entry which is preliminary data.</text>
</comment>
<organism evidence="1 2">
    <name type="scientific">Nesterenkonia rhizosphaerae</name>
    <dbReference type="NCBI Taxonomy" id="1348272"/>
    <lineage>
        <taxon>Bacteria</taxon>
        <taxon>Bacillati</taxon>
        <taxon>Actinomycetota</taxon>
        <taxon>Actinomycetes</taxon>
        <taxon>Micrococcales</taxon>
        <taxon>Micrococcaceae</taxon>
        <taxon>Nesterenkonia</taxon>
    </lineage>
</organism>
<name>A0ABP9G0U9_9MICC</name>
<gene>
    <name evidence="1" type="ORF">GCM10025790_22110</name>
</gene>
<proteinExistence type="predicted"/>
<reference evidence="2" key="1">
    <citation type="journal article" date="2019" name="Int. J. Syst. Evol. Microbiol.">
        <title>The Global Catalogue of Microorganisms (GCM) 10K type strain sequencing project: providing services to taxonomists for standard genome sequencing and annotation.</title>
        <authorList>
            <consortium name="The Broad Institute Genomics Platform"/>
            <consortium name="The Broad Institute Genome Sequencing Center for Infectious Disease"/>
            <person name="Wu L."/>
            <person name="Ma J."/>
        </authorList>
    </citation>
    <scope>NUCLEOTIDE SEQUENCE [LARGE SCALE GENOMIC DNA]</scope>
    <source>
        <strain evidence="2">JCM 19129</strain>
    </source>
</reference>
<dbReference type="EMBL" id="BAABLW010000007">
    <property type="protein sequence ID" value="GAA4924450.1"/>
    <property type="molecule type" value="Genomic_DNA"/>
</dbReference>
<evidence type="ECO:0000313" key="1">
    <source>
        <dbReference type="EMBL" id="GAA4924450.1"/>
    </source>
</evidence>
<accession>A0ABP9G0U9</accession>